<dbReference type="PANTHER" id="PTHR23080">
    <property type="entry name" value="THAP DOMAIN PROTEIN"/>
    <property type="match status" value="1"/>
</dbReference>
<dbReference type="GO" id="GO:0004519">
    <property type="term" value="F:endonuclease activity"/>
    <property type="evidence" value="ECO:0007669"/>
    <property type="project" value="UniProtKB-KW"/>
</dbReference>
<dbReference type="EMBL" id="JASPKY010000221">
    <property type="protein sequence ID" value="KAK9719300.1"/>
    <property type="molecule type" value="Genomic_DNA"/>
</dbReference>
<protein>
    <submittedName>
        <fullName evidence="4">DDE superfamily endonuclease</fullName>
    </submittedName>
</protein>
<proteinExistence type="predicted"/>
<dbReference type="GO" id="GO:0046872">
    <property type="term" value="F:metal ion binding"/>
    <property type="evidence" value="ECO:0007669"/>
    <property type="project" value="UniProtKB-KW"/>
</dbReference>
<keyword evidence="4" id="KW-0540">Nuclease</keyword>
<comment type="cofactor">
    <cofactor evidence="1">
        <name>a divalent metal cation</name>
        <dbReference type="ChEBI" id="CHEBI:60240"/>
    </cofactor>
</comment>
<evidence type="ECO:0000259" key="3">
    <source>
        <dbReference type="Pfam" id="PF13359"/>
    </source>
</evidence>
<evidence type="ECO:0000313" key="5">
    <source>
        <dbReference type="Proteomes" id="UP001458880"/>
    </source>
</evidence>
<dbReference type="InterPro" id="IPR027806">
    <property type="entry name" value="HARBI1_dom"/>
</dbReference>
<keyword evidence="4" id="KW-0378">Hydrolase</keyword>
<feature type="domain" description="DDE Tnp4" evidence="3">
    <location>
        <begin position="2"/>
        <end position="127"/>
    </location>
</feature>
<dbReference type="PANTHER" id="PTHR23080:SF141">
    <property type="entry name" value="TRANSPOSASE HELIX-TURN-HELIX DOMAIN-CONTAINING PROTEIN"/>
    <property type="match status" value="1"/>
</dbReference>
<keyword evidence="2" id="KW-0479">Metal-binding</keyword>
<name>A0AAW1KJF3_POPJA</name>
<dbReference type="Proteomes" id="UP001458880">
    <property type="component" value="Unassembled WGS sequence"/>
</dbReference>
<evidence type="ECO:0000313" key="4">
    <source>
        <dbReference type="EMBL" id="KAK9719300.1"/>
    </source>
</evidence>
<comment type="caution">
    <text evidence="4">The sequence shown here is derived from an EMBL/GenBank/DDBJ whole genome shotgun (WGS) entry which is preliminary data.</text>
</comment>
<keyword evidence="4" id="KW-0255">Endonuclease</keyword>
<reference evidence="4 5" key="1">
    <citation type="journal article" date="2024" name="BMC Genomics">
        <title>De novo assembly and annotation of Popillia japonica's genome with initial clues to its potential as an invasive pest.</title>
        <authorList>
            <person name="Cucini C."/>
            <person name="Boschi S."/>
            <person name="Funari R."/>
            <person name="Cardaioli E."/>
            <person name="Iannotti N."/>
            <person name="Marturano G."/>
            <person name="Paoli F."/>
            <person name="Bruttini M."/>
            <person name="Carapelli A."/>
            <person name="Frati F."/>
            <person name="Nardi F."/>
        </authorList>
    </citation>
    <scope>NUCLEOTIDE SEQUENCE [LARGE SCALE GENOMIC DNA]</scope>
    <source>
        <strain evidence="4">DMR45628</strain>
    </source>
</reference>
<evidence type="ECO:0000256" key="1">
    <source>
        <dbReference type="ARBA" id="ARBA00001968"/>
    </source>
</evidence>
<sequence length="139" mass="15622">MTGVSPGGLITFISQPYGGKASDKVIFHESNLIQLVDKTSIMADKGFHIEKECEENGIQLYRPPFLKGKRQLAKEEAIYNINIAAARVHIERTYQRMKSFKILTSKLSPNNICHFQEIFVIIAAIVNLSSPILANDKFL</sequence>
<accession>A0AAW1KJF3</accession>
<evidence type="ECO:0000256" key="2">
    <source>
        <dbReference type="ARBA" id="ARBA00022723"/>
    </source>
</evidence>
<dbReference type="AlphaFoldDB" id="A0AAW1KJF3"/>
<organism evidence="4 5">
    <name type="scientific">Popillia japonica</name>
    <name type="common">Japanese beetle</name>
    <dbReference type="NCBI Taxonomy" id="7064"/>
    <lineage>
        <taxon>Eukaryota</taxon>
        <taxon>Metazoa</taxon>
        <taxon>Ecdysozoa</taxon>
        <taxon>Arthropoda</taxon>
        <taxon>Hexapoda</taxon>
        <taxon>Insecta</taxon>
        <taxon>Pterygota</taxon>
        <taxon>Neoptera</taxon>
        <taxon>Endopterygota</taxon>
        <taxon>Coleoptera</taxon>
        <taxon>Polyphaga</taxon>
        <taxon>Scarabaeiformia</taxon>
        <taxon>Scarabaeidae</taxon>
        <taxon>Rutelinae</taxon>
        <taxon>Popillia</taxon>
    </lineage>
</organism>
<keyword evidence="5" id="KW-1185">Reference proteome</keyword>
<dbReference type="Pfam" id="PF13359">
    <property type="entry name" value="DDE_Tnp_4"/>
    <property type="match status" value="1"/>
</dbReference>
<gene>
    <name evidence="4" type="ORF">QE152_g22727</name>
</gene>